<accession>A0A8H7RUH2</accession>
<evidence type="ECO:0000256" key="5">
    <source>
        <dbReference type="RuleBase" id="RU368021"/>
    </source>
</evidence>
<gene>
    <name evidence="8" type="ORF">INT45_011876</name>
</gene>
<dbReference type="GO" id="GO:0005634">
    <property type="term" value="C:nucleus"/>
    <property type="evidence" value="ECO:0007669"/>
    <property type="project" value="UniProtKB-SubCell"/>
</dbReference>
<feature type="compositionally biased region" description="Basic residues" evidence="6">
    <location>
        <begin position="17"/>
        <end position="26"/>
    </location>
</feature>
<evidence type="ECO:0000256" key="6">
    <source>
        <dbReference type="SAM" id="MobiDB-lite"/>
    </source>
</evidence>
<feature type="non-terminal residue" evidence="8">
    <location>
        <position position="511"/>
    </location>
</feature>
<dbReference type="InterPro" id="IPR024679">
    <property type="entry name" value="Ipi1_N"/>
</dbReference>
<comment type="function">
    <text evidence="1 5">Component of the RIX1 complex required for processing of ITS2 sequences from 35S pre-rRNA.</text>
</comment>
<evidence type="ECO:0000313" key="9">
    <source>
        <dbReference type="Proteomes" id="UP000646827"/>
    </source>
</evidence>
<reference evidence="8 9" key="1">
    <citation type="submission" date="2020-12" db="EMBL/GenBank/DDBJ databases">
        <title>Metabolic potential, ecology and presence of endohyphal bacteria is reflected in genomic diversity of Mucoromycotina.</title>
        <authorList>
            <person name="Muszewska A."/>
            <person name="Okrasinska A."/>
            <person name="Steczkiewicz K."/>
            <person name="Drgas O."/>
            <person name="Orlowska M."/>
            <person name="Perlinska-Lenart U."/>
            <person name="Aleksandrzak-Piekarczyk T."/>
            <person name="Szatraj K."/>
            <person name="Zielenkiewicz U."/>
            <person name="Pilsyk S."/>
            <person name="Malc E."/>
            <person name="Mieczkowski P."/>
            <person name="Kruszewska J.S."/>
            <person name="Biernat P."/>
            <person name="Pawlowska J."/>
        </authorList>
    </citation>
    <scope>NUCLEOTIDE SEQUENCE [LARGE SCALE GENOMIC DNA]</scope>
    <source>
        <strain evidence="8 9">CBS 142.35</strain>
    </source>
</reference>
<dbReference type="InterPro" id="IPR011989">
    <property type="entry name" value="ARM-like"/>
</dbReference>
<dbReference type="GO" id="GO:0006364">
    <property type="term" value="P:rRNA processing"/>
    <property type="evidence" value="ECO:0007669"/>
    <property type="project" value="UniProtKB-UniRule"/>
</dbReference>
<dbReference type="Pfam" id="PF12333">
    <property type="entry name" value="Ipi1_N"/>
    <property type="match status" value="1"/>
</dbReference>
<dbReference type="InterPro" id="IPR016024">
    <property type="entry name" value="ARM-type_fold"/>
</dbReference>
<dbReference type="OrthoDB" id="361362at2759"/>
<evidence type="ECO:0000256" key="1">
    <source>
        <dbReference type="ARBA" id="ARBA00002355"/>
    </source>
</evidence>
<keyword evidence="4 5" id="KW-0539">Nucleus</keyword>
<evidence type="ECO:0000256" key="4">
    <source>
        <dbReference type="ARBA" id="ARBA00023242"/>
    </source>
</evidence>
<dbReference type="PANTHER" id="PTHR16056:SF2">
    <property type="entry name" value="TESTIS-EXPRESSED PROTEIN 10"/>
    <property type="match status" value="1"/>
</dbReference>
<comment type="subunit">
    <text evidence="5">Component of the RIX1 complex.</text>
</comment>
<name>A0A8H7RUH2_9FUNG</name>
<evidence type="ECO:0000256" key="2">
    <source>
        <dbReference type="ARBA" id="ARBA00004123"/>
    </source>
</evidence>
<evidence type="ECO:0000313" key="8">
    <source>
        <dbReference type="EMBL" id="KAG2216970.1"/>
    </source>
</evidence>
<evidence type="ECO:0000256" key="3">
    <source>
        <dbReference type="ARBA" id="ARBA00006427"/>
    </source>
</evidence>
<comment type="similarity">
    <text evidence="3 5">Belongs to the IPI1/TEX10 family.</text>
</comment>
<dbReference type="SUPFAM" id="SSF48371">
    <property type="entry name" value="ARM repeat"/>
    <property type="match status" value="1"/>
</dbReference>
<feature type="domain" description="Pre-rRNA-processing protein Ipi1 N-terminal" evidence="7">
    <location>
        <begin position="139"/>
        <end position="249"/>
    </location>
</feature>
<protein>
    <recommendedName>
        <fullName evidence="5">Pre-rRNA-processing protein</fullName>
    </recommendedName>
</protein>
<dbReference type="PANTHER" id="PTHR16056">
    <property type="entry name" value="REGULATOR OF MICROTUBULE DYNAMICS PROTEIN"/>
    <property type="match status" value="1"/>
</dbReference>
<proteinExistence type="inferred from homology"/>
<keyword evidence="5" id="KW-0690">Ribosome biogenesis</keyword>
<feature type="region of interest" description="Disordered" evidence="6">
    <location>
        <begin position="486"/>
        <end position="511"/>
    </location>
</feature>
<evidence type="ECO:0000259" key="7">
    <source>
        <dbReference type="Pfam" id="PF12333"/>
    </source>
</evidence>
<organism evidence="8 9">
    <name type="scientific">Circinella minor</name>
    <dbReference type="NCBI Taxonomy" id="1195481"/>
    <lineage>
        <taxon>Eukaryota</taxon>
        <taxon>Fungi</taxon>
        <taxon>Fungi incertae sedis</taxon>
        <taxon>Mucoromycota</taxon>
        <taxon>Mucoromycotina</taxon>
        <taxon>Mucoromycetes</taxon>
        <taxon>Mucorales</taxon>
        <taxon>Lichtheimiaceae</taxon>
        <taxon>Circinella</taxon>
    </lineage>
</organism>
<dbReference type="AlphaFoldDB" id="A0A8H7RUH2"/>
<keyword evidence="9" id="KW-1185">Reference proteome</keyword>
<dbReference type="Gene3D" id="1.25.10.10">
    <property type="entry name" value="Leucine-rich Repeat Variant"/>
    <property type="match status" value="1"/>
</dbReference>
<sequence length="511" mass="56832">MPNARKKKAAKNEDFKKKKLKIGKKKALPDNFTDTSFRSKSISLPNQSITEDKSKQVTTRRNLTLTDLVTQVKHYSPGVRKDAILGLQELCATHPGTLNVSLGIVVNGILKLFVDDDREVRKALLSFLQESMPTIDKVNLAPFLPLLVMYTCSAMSHIFEDVRLDAVKLMDLWVNLASAAVVDKFWNKIVGIYTSFLMVNSANASQATRATNTGTKITNIGSAKVAAARSHLHLHKSKLGLLSSLSRFLEAGLSRNRREHMWFLLGSLDNKRARETFKKQLKRLKSSRDSNAINCQTSSKVSCYLTHPAADSIIPYLSSSNLQTLNLFESSGPKNQEINQSFSSLSTTLKTNGTADDFNVQKLIETFQPVLVSTWLETAPSVFSATNSITLTPALELLQVVLKLTLILWRALVSGDEINQVDSVWIEKNCYQLLKHFTVYFPYGADTLGDGGAKADAVLREMNIATCELTSLLLLAKTTYIQKQQPVTGQKRRRQQQQHQNNGSEGINAEL</sequence>
<dbReference type="EMBL" id="JAEPRB010000340">
    <property type="protein sequence ID" value="KAG2216970.1"/>
    <property type="molecule type" value="Genomic_DNA"/>
</dbReference>
<dbReference type="Proteomes" id="UP000646827">
    <property type="component" value="Unassembled WGS sequence"/>
</dbReference>
<keyword evidence="5" id="KW-0698">rRNA processing</keyword>
<dbReference type="GO" id="GO:0120330">
    <property type="term" value="C:rixosome complex"/>
    <property type="evidence" value="ECO:0007669"/>
    <property type="project" value="UniProtKB-UniRule"/>
</dbReference>
<feature type="region of interest" description="Disordered" evidence="6">
    <location>
        <begin position="1"/>
        <end position="34"/>
    </location>
</feature>
<comment type="caution">
    <text evidence="8">The sequence shown here is derived from an EMBL/GenBank/DDBJ whole genome shotgun (WGS) entry which is preliminary data.</text>
</comment>
<comment type="subcellular location">
    <subcellularLocation>
        <location evidence="2 5">Nucleus</location>
    </subcellularLocation>
</comment>